<dbReference type="InterPro" id="IPR036291">
    <property type="entry name" value="NAD(P)-bd_dom_sf"/>
</dbReference>
<reference evidence="2 3" key="1">
    <citation type="submission" date="2024-03" db="EMBL/GenBank/DDBJ databases">
        <title>The complete genome of Streptomyces sirii sp.nov.</title>
        <authorList>
            <person name="Zakalyukina Y.V."/>
            <person name="Belik A.R."/>
            <person name="Biryukov M.V."/>
            <person name="Baturina O.A."/>
            <person name="Kabilov M.R."/>
        </authorList>
    </citation>
    <scope>NUCLEOTIDE SEQUENCE [LARGE SCALE GENOMIC DNA]</scope>
    <source>
        <strain evidence="2 3">BP-8</strain>
    </source>
</reference>
<dbReference type="SUPFAM" id="SSF51735">
    <property type="entry name" value="NAD(P)-binding Rossmann-fold domains"/>
    <property type="match status" value="1"/>
</dbReference>
<proteinExistence type="predicted"/>
<dbReference type="InterPro" id="IPR051604">
    <property type="entry name" value="Ergot_Alk_Oxidoreductase"/>
</dbReference>
<evidence type="ECO:0000313" key="2">
    <source>
        <dbReference type="EMBL" id="WXK74535.1"/>
    </source>
</evidence>
<sequence length="299" mass="32025">MAPAASGVHWIILVTGATGNVGRQVVCQLLAARVGEVRALTRAPDAVRLPRTVEVHQGDLADSGALESALEGVDAVFLMWPFHSAEPAAAVVAALQRHARRVVLLSSGAVQSVLAWDQQPHPVGRSHRAVEQLIEHSGLRWTHLRPSTFAANALWWADQIRTGDAVRGAFGAVAMAPLHEADIAAVAVRALTDDGHDGATYALTGPEVLTQAEQVRVIGEALGRPLRWQELSREAARQLLLAGAVIPDSFVEVLLNGHAEMLDAPRPVTTGTVEEITGAPARTLRQWALDHADAFRPRR</sequence>
<evidence type="ECO:0000259" key="1">
    <source>
        <dbReference type="Pfam" id="PF13460"/>
    </source>
</evidence>
<name>A0ABZ2QDT2_9ACTN</name>
<dbReference type="RefSeq" id="WP_407284800.1">
    <property type="nucleotide sequence ID" value="NZ_CP147982.1"/>
</dbReference>
<evidence type="ECO:0000313" key="3">
    <source>
        <dbReference type="Proteomes" id="UP001626628"/>
    </source>
</evidence>
<dbReference type="Gene3D" id="3.40.50.720">
    <property type="entry name" value="NAD(P)-binding Rossmann-like Domain"/>
    <property type="match status" value="1"/>
</dbReference>
<dbReference type="Proteomes" id="UP001626628">
    <property type="component" value="Chromosome"/>
</dbReference>
<accession>A0ABZ2QDT2</accession>
<dbReference type="Gene3D" id="3.90.25.10">
    <property type="entry name" value="UDP-galactose 4-epimerase, domain 1"/>
    <property type="match status" value="1"/>
</dbReference>
<keyword evidence="3" id="KW-1185">Reference proteome</keyword>
<feature type="domain" description="NAD(P)-binding" evidence="1">
    <location>
        <begin position="16"/>
        <end position="193"/>
    </location>
</feature>
<organism evidence="2 3">
    <name type="scientific">Streptomyces sirii</name>
    <dbReference type="NCBI Taxonomy" id="3127701"/>
    <lineage>
        <taxon>Bacteria</taxon>
        <taxon>Bacillati</taxon>
        <taxon>Actinomycetota</taxon>
        <taxon>Actinomycetes</taxon>
        <taxon>Kitasatosporales</taxon>
        <taxon>Streptomycetaceae</taxon>
        <taxon>Streptomyces</taxon>
    </lineage>
</organism>
<dbReference type="InterPro" id="IPR016040">
    <property type="entry name" value="NAD(P)-bd_dom"/>
</dbReference>
<dbReference type="Pfam" id="PF13460">
    <property type="entry name" value="NAD_binding_10"/>
    <property type="match status" value="1"/>
</dbReference>
<dbReference type="PANTHER" id="PTHR43162:SF1">
    <property type="entry name" value="PRESTALK A DIFFERENTIATION PROTEIN A"/>
    <property type="match status" value="1"/>
</dbReference>
<protein>
    <submittedName>
        <fullName evidence="2">NAD(P)H-binding protein</fullName>
    </submittedName>
</protein>
<gene>
    <name evidence="2" type="ORF">WAB15_00190</name>
</gene>
<dbReference type="PANTHER" id="PTHR43162">
    <property type="match status" value="1"/>
</dbReference>
<dbReference type="EMBL" id="CP147982">
    <property type="protein sequence ID" value="WXK74535.1"/>
    <property type="molecule type" value="Genomic_DNA"/>
</dbReference>